<evidence type="ECO:0000313" key="6">
    <source>
        <dbReference type="EMBL" id="RYR11442.1"/>
    </source>
</evidence>
<comment type="similarity">
    <text evidence="3">Belongs to the cystatin family. Phytocystatin subfamily.</text>
</comment>
<reference evidence="6 7" key="1">
    <citation type="submission" date="2019-01" db="EMBL/GenBank/DDBJ databases">
        <title>Sequencing of cultivated peanut Arachis hypogaea provides insights into genome evolution and oil improvement.</title>
        <authorList>
            <person name="Chen X."/>
        </authorList>
    </citation>
    <scope>NUCLEOTIDE SEQUENCE [LARGE SCALE GENOMIC DNA]</scope>
    <source>
        <strain evidence="7">cv. Fuhuasheng</strain>
        <tissue evidence="6">Leaves</tissue>
    </source>
</reference>
<evidence type="ECO:0000256" key="1">
    <source>
        <dbReference type="ARBA" id="ARBA00022690"/>
    </source>
</evidence>
<keyword evidence="2 3" id="KW-0789">Thiol protease inhibitor</keyword>
<name>A0A444ZB82_ARAHY</name>
<keyword evidence="1 3" id="KW-0646">Protease inhibitor</keyword>
<protein>
    <recommendedName>
        <fullName evidence="3">Cysteine proteinase inhibitor</fullName>
    </recommendedName>
</protein>
<keyword evidence="4" id="KW-0472">Membrane</keyword>
<dbReference type="CDD" id="cd00042">
    <property type="entry name" value="CY"/>
    <property type="match status" value="1"/>
</dbReference>
<evidence type="ECO:0000256" key="3">
    <source>
        <dbReference type="RuleBase" id="RU362130"/>
    </source>
</evidence>
<dbReference type="InterPro" id="IPR027214">
    <property type="entry name" value="Cystatin"/>
</dbReference>
<evidence type="ECO:0000313" key="7">
    <source>
        <dbReference type="Proteomes" id="UP000289738"/>
    </source>
</evidence>
<organism evidence="6 7">
    <name type="scientific">Arachis hypogaea</name>
    <name type="common">Peanut</name>
    <dbReference type="NCBI Taxonomy" id="3818"/>
    <lineage>
        <taxon>Eukaryota</taxon>
        <taxon>Viridiplantae</taxon>
        <taxon>Streptophyta</taxon>
        <taxon>Embryophyta</taxon>
        <taxon>Tracheophyta</taxon>
        <taxon>Spermatophyta</taxon>
        <taxon>Magnoliopsida</taxon>
        <taxon>eudicotyledons</taxon>
        <taxon>Gunneridae</taxon>
        <taxon>Pentapetalae</taxon>
        <taxon>rosids</taxon>
        <taxon>fabids</taxon>
        <taxon>Fabales</taxon>
        <taxon>Fabaceae</taxon>
        <taxon>Papilionoideae</taxon>
        <taxon>50 kb inversion clade</taxon>
        <taxon>dalbergioids sensu lato</taxon>
        <taxon>Dalbergieae</taxon>
        <taxon>Pterocarpus clade</taxon>
        <taxon>Arachis</taxon>
    </lineage>
</organism>
<dbReference type="InterPro" id="IPR046350">
    <property type="entry name" value="Cystatin_sf"/>
</dbReference>
<feature type="domain" description="Cystatin" evidence="5">
    <location>
        <begin position="49"/>
        <end position="139"/>
    </location>
</feature>
<dbReference type="InterPro" id="IPR018073">
    <property type="entry name" value="Prot_inh_cystat_CS"/>
</dbReference>
<gene>
    <name evidence="6" type="ORF">Ahy_B04g068965</name>
</gene>
<sequence length="156" mass="18129">MERNYTRPTQTVPLRLLLLLLLLLFFFVFVFVFFFFLFLFLFRERSVMAAVGAPREVAGNENSLEIDSLARFAVDEHNKKQNGLLEFKRVISAKQQVVAGTLHHITLEAASGDSKNVYEAKVWEKPWMNFKEVIEDGDYLGYKLKISRYQSVLCIK</sequence>
<dbReference type="EMBL" id="SDMP01000014">
    <property type="protein sequence ID" value="RYR11442.1"/>
    <property type="molecule type" value="Genomic_DNA"/>
</dbReference>
<keyword evidence="4" id="KW-0812">Transmembrane</keyword>
<dbReference type="PANTHER" id="PTHR11413:SF116">
    <property type="entry name" value="MULTICYSTATIN"/>
    <property type="match status" value="1"/>
</dbReference>
<keyword evidence="7" id="KW-1185">Reference proteome</keyword>
<dbReference type="Gene3D" id="3.10.450.10">
    <property type="match status" value="1"/>
</dbReference>
<dbReference type="Pfam" id="PF16845">
    <property type="entry name" value="SQAPI"/>
    <property type="match status" value="1"/>
</dbReference>
<dbReference type="PANTHER" id="PTHR11413">
    <property type="entry name" value="CYSTATIN FAMILY MEMBER"/>
    <property type="match status" value="1"/>
</dbReference>
<proteinExistence type="inferred from homology"/>
<dbReference type="SMART" id="SM00043">
    <property type="entry name" value="CY"/>
    <property type="match status" value="1"/>
</dbReference>
<comment type="caution">
    <text evidence="6">The sequence shown here is derived from an EMBL/GenBank/DDBJ whole genome shotgun (WGS) entry which is preliminary data.</text>
</comment>
<evidence type="ECO:0000256" key="4">
    <source>
        <dbReference type="SAM" id="Phobius"/>
    </source>
</evidence>
<evidence type="ECO:0000259" key="5">
    <source>
        <dbReference type="SMART" id="SM00043"/>
    </source>
</evidence>
<feature type="transmembrane region" description="Helical" evidence="4">
    <location>
        <begin position="16"/>
        <end position="42"/>
    </location>
</feature>
<dbReference type="AlphaFoldDB" id="A0A444ZB82"/>
<evidence type="ECO:0000256" key="2">
    <source>
        <dbReference type="ARBA" id="ARBA00022704"/>
    </source>
</evidence>
<dbReference type="Proteomes" id="UP000289738">
    <property type="component" value="Chromosome B04"/>
</dbReference>
<dbReference type="STRING" id="3818.A0A444ZB82"/>
<accession>A0A444ZB82</accession>
<dbReference type="InterPro" id="IPR000010">
    <property type="entry name" value="Cystatin_dom"/>
</dbReference>
<keyword evidence="4" id="KW-1133">Transmembrane helix</keyword>
<dbReference type="SUPFAM" id="SSF54403">
    <property type="entry name" value="Cystatin/monellin"/>
    <property type="match status" value="1"/>
</dbReference>
<dbReference type="PROSITE" id="PS00287">
    <property type="entry name" value="CYSTATIN"/>
    <property type="match status" value="1"/>
</dbReference>
<dbReference type="GO" id="GO:0004869">
    <property type="term" value="F:cysteine-type endopeptidase inhibitor activity"/>
    <property type="evidence" value="ECO:0007669"/>
    <property type="project" value="UniProtKB-KW"/>
</dbReference>